<accession>A0A8T0SA66</accession>
<dbReference type="EMBL" id="CM029045">
    <property type="protein sequence ID" value="KAG2595070.1"/>
    <property type="molecule type" value="Genomic_DNA"/>
</dbReference>
<reference evidence="2" key="1">
    <citation type="submission" date="2020-05" db="EMBL/GenBank/DDBJ databases">
        <title>WGS assembly of Panicum virgatum.</title>
        <authorList>
            <person name="Lovell J.T."/>
            <person name="Jenkins J."/>
            <person name="Shu S."/>
            <person name="Juenger T.E."/>
            <person name="Schmutz J."/>
        </authorList>
    </citation>
    <scope>NUCLEOTIDE SEQUENCE</scope>
    <source>
        <strain evidence="2">AP13</strain>
    </source>
</reference>
<name>A0A8T0SA66_PANVG</name>
<evidence type="ECO:0000256" key="1">
    <source>
        <dbReference type="SAM" id="MobiDB-lite"/>
    </source>
</evidence>
<protein>
    <submittedName>
        <fullName evidence="2">Uncharacterized protein</fullName>
    </submittedName>
</protein>
<evidence type="ECO:0000313" key="3">
    <source>
        <dbReference type="Proteomes" id="UP000823388"/>
    </source>
</evidence>
<evidence type="ECO:0000313" key="2">
    <source>
        <dbReference type="EMBL" id="KAG2595070.1"/>
    </source>
</evidence>
<comment type="caution">
    <text evidence="2">The sequence shown here is derived from an EMBL/GenBank/DDBJ whole genome shotgun (WGS) entry which is preliminary data.</text>
</comment>
<sequence length="180" mass="19617">MEVQSPDCEIAFGLPNQAWIEPASSVQEMPCRLQNEQSRDTCIIPDLPGRTSHGGLQNQSPFSLVANRRRTEAGCPECEMPATPAGCPECEMPATPARDDTPSPVRDITKRVQQMDGPLGRLGVTTPRPLATGDALRAIESLPPKTDSRTEKPPSPQMIALGELEFDQIFLIHVYLAARS</sequence>
<keyword evidence="3" id="KW-1185">Reference proteome</keyword>
<organism evidence="2 3">
    <name type="scientific">Panicum virgatum</name>
    <name type="common">Blackwell switchgrass</name>
    <dbReference type="NCBI Taxonomy" id="38727"/>
    <lineage>
        <taxon>Eukaryota</taxon>
        <taxon>Viridiplantae</taxon>
        <taxon>Streptophyta</taxon>
        <taxon>Embryophyta</taxon>
        <taxon>Tracheophyta</taxon>
        <taxon>Spermatophyta</taxon>
        <taxon>Magnoliopsida</taxon>
        <taxon>Liliopsida</taxon>
        <taxon>Poales</taxon>
        <taxon>Poaceae</taxon>
        <taxon>PACMAD clade</taxon>
        <taxon>Panicoideae</taxon>
        <taxon>Panicodae</taxon>
        <taxon>Paniceae</taxon>
        <taxon>Panicinae</taxon>
        <taxon>Panicum</taxon>
        <taxon>Panicum sect. Hiantes</taxon>
    </lineage>
</organism>
<proteinExistence type="predicted"/>
<dbReference type="AlphaFoldDB" id="A0A8T0SA66"/>
<feature type="region of interest" description="Disordered" evidence="1">
    <location>
        <begin position="118"/>
        <end position="155"/>
    </location>
</feature>
<gene>
    <name evidence="2" type="ORF">PVAP13_5KG047615</name>
</gene>
<dbReference type="Proteomes" id="UP000823388">
    <property type="component" value="Chromosome 5K"/>
</dbReference>